<sequence>MGVAELVGDDPTDESARTYIFDGEGHTFGNALRSVISRYPEVTFCGYTVPHPADDKINFRIQTSGPRAIDILRRGLTDLEEHCEHIMKTFSQEVENFKAS</sequence>
<dbReference type="InterPro" id="IPR022905">
    <property type="entry name" value="Rpo11-like"/>
</dbReference>
<evidence type="ECO:0000256" key="5">
    <source>
        <dbReference type="ARBA" id="ARBA00023242"/>
    </source>
</evidence>
<dbReference type="GO" id="GO:0005666">
    <property type="term" value="C:RNA polymerase III complex"/>
    <property type="evidence" value="ECO:0007669"/>
    <property type="project" value="TreeGrafter"/>
</dbReference>
<comment type="similarity">
    <text evidence="6">Belongs to the archaeal Rpo11/eukaryotic RPB11/RPC19 RNA polymerase subunit family.</text>
</comment>
<comment type="subcellular location">
    <subcellularLocation>
        <location evidence="1">Nucleus</location>
    </subcellularLocation>
</comment>
<evidence type="ECO:0000256" key="7">
    <source>
        <dbReference type="ARBA" id="ARBA00031757"/>
    </source>
</evidence>
<dbReference type="AlphaFoldDB" id="A0AAN8PSW3"/>
<dbReference type="GO" id="GO:0003677">
    <property type="term" value="F:DNA binding"/>
    <property type="evidence" value="ECO:0007669"/>
    <property type="project" value="InterPro"/>
</dbReference>
<evidence type="ECO:0000256" key="6">
    <source>
        <dbReference type="ARBA" id="ARBA00025751"/>
    </source>
</evidence>
<dbReference type="Pfam" id="PF13656">
    <property type="entry name" value="RNA_pol_L_2"/>
    <property type="match status" value="1"/>
</dbReference>
<organism evidence="9 12">
    <name type="scientific">Polyplax serrata</name>
    <name type="common">Common mouse louse</name>
    <dbReference type="NCBI Taxonomy" id="468196"/>
    <lineage>
        <taxon>Eukaryota</taxon>
        <taxon>Metazoa</taxon>
        <taxon>Ecdysozoa</taxon>
        <taxon>Arthropoda</taxon>
        <taxon>Hexapoda</taxon>
        <taxon>Insecta</taxon>
        <taxon>Pterygota</taxon>
        <taxon>Neoptera</taxon>
        <taxon>Paraneoptera</taxon>
        <taxon>Psocodea</taxon>
        <taxon>Troctomorpha</taxon>
        <taxon>Phthiraptera</taxon>
        <taxon>Anoplura</taxon>
        <taxon>Polyplacidae</taxon>
        <taxon>Polyplax</taxon>
    </lineage>
</organism>
<evidence type="ECO:0000259" key="8">
    <source>
        <dbReference type="Pfam" id="PF13656"/>
    </source>
</evidence>
<dbReference type="Gene3D" id="3.30.1360.10">
    <property type="entry name" value="RNA polymerase, RBP11-like subunit"/>
    <property type="match status" value="1"/>
</dbReference>
<dbReference type="GO" id="GO:0046983">
    <property type="term" value="F:protein dimerization activity"/>
    <property type="evidence" value="ECO:0007669"/>
    <property type="project" value="InterPro"/>
</dbReference>
<keyword evidence="11" id="KW-1185">Reference proteome</keyword>
<evidence type="ECO:0000313" key="12">
    <source>
        <dbReference type="Proteomes" id="UP001372834"/>
    </source>
</evidence>
<dbReference type="PROSITE" id="PS01154">
    <property type="entry name" value="RNA_POL_L_13KD"/>
    <property type="match status" value="1"/>
</dbReference>
<dbReference type="Proteomes" id="UP001372834">
    <property type="component" value="Unassembled WGS sequence"/>
</dbReference>
<keyword evidence="4" id="KW-0804">Transcription</keyword>
<comment type="caution">
    <text evidence="9">The sequence shown here is derived from an EMBL/GenBank/DDBJ whole genome shotgun (WGS) entry which is preliminary data.</text>
</comment>
<evidence type="ECO:0000313" key="11">
    <source>
        <dbReference type="Proteomes" id="UP001359485"/>
    </source>
</evidence>
<name>A0AAN8PSW3_POLSC</name>
<feature type="domain" description="DNA-directed RNA polymerase RBP11-like dimerisation" evidence="8">
    <location>
        <begin position="18"/>
        <end position="88"/>
    </location>
</feature>
<dbReference type="FunFam" id="3.30.1360.10:FF:000006">
    <property type="entry name" value="DNA-directed RNA polymerases I and III subunit RPAC2"/>
    <property type="match status" value="1"/>
</dbReference>
<dbReference type="EMBL" id="JAWJWF010000050">
    <property type="protein sequence ID" value="KAK6618173.1"/>
    <property type="molecule type" value="Genomic_DNA"/>
</dbReference>
<evidence type="ECO:0000256" key="2">
    <source>
        <dbReference type="ARBA" id="ARBA00022079"/>
    </source>
</evidence>
<evidence type="ECO:0000256" key="3">
    <source>
        <dbReference type="ARBA" id="ARBA00022478"/>
    </source>
</evidence>
<keyword evidence="5" id="KW-0539">Nucleus</keyword>
<dbReference type="InterPro" id="IPR036603">
    <property type="entry name" value="RBP11-like"/>
</dbReference>
<dbReference type="EMBL" id="JAWJWE010000043">
    <property type="protein sequence ID" value="KAK6617712.1"/>
    <property type="molecule type" value="Genomic_DNA"/>
</dbReference>
<dbReference type="GO" id="GO:0005736">
    <property type="term" value="C:RNA polymerase I complex"/>
    <property type="evidence" value="ECO:0007669"/>
    <property type="project" value="TreeGrafter"/>
</dbReference>
<dbReference type="GO" id="GO:0003899">
    <property type="term" value="F:DNA-directed RNA polymerase activity"/>
    <property type="evidence" value="ECO:0007669"/>
    <property type="project" value="InterPro"/>
</dbReference>
<evidence type="ECO:0000313" key="9">
    <source>
        <dbReference type="EMBL" id="KAK6617712.1"/>
    </source>
</evidence>
<accession>A0AAN8PSW3</accession>
<dbReference type="SUPFAM" id="SSF55257">
    <property type="entry name" value="RBP11-like subunits of RNA polymerase"/>
    <property type="match status" value="1"/>
</dbReference>
<dbReference type="GO" id="GO:0006383">
    <property type="term" value="P:transcription by RNA polymerase III"/>
    <property type="evidence" value="ECO:0007669"/>
    <property type="project" value="TreeGrafter"/>
</dbReference>
<dbReference type="PANTHER" id="PTHR13946">
    <property type="entry name" value="DNA-DIRECTED RNA POLYMERASE I,II,III"/>
    <property type="match status" value="1"/>
</dbReference>
<dbReference type="PANTHER" id="PTHR13946:SF28">
    <property type="entry name" value="DNA-DIRECTED RNA POLYMERASES I AND III SUBUNIT RPAC2"/>
    <property type="match status" value="1"/>
</dbReference>
<dbReference type="InterPro" id="IPR008193">
    <property type="entry name" value="RNA_pol_Rpb11_13-16kDa_CS"/>
</dbReference>
<dbReference type="InterPro" id="IPR009025">
    <property type="entry name" value="RBP11-like_dimer"/>
</dbReference>
<protein>
    <recommendedName>
        <fullName evidence="2">DNA-directed RNA polymerases I and III subunit RPAC2</fullName>
    </recommendedName>
    <alternativeName>
        <fullName evidence="7">DNA-directed RNA polymerase I subunit D</fullName>
    </alternativeName>
</protein>
<evidence type="ECO:0000256" key="4">
    <source>
        <dbReference type="ARBA" id="ARBA00023163"/>
    </source>
</evidence>
<keyword evidence="3" id="KW-0240">DNA-directed RNA polymerase</keyword>
<proteinExistence type="inferred from homology"/>
<dbReference type="Proteomes" id="UP001359485">
    <property type="component" value="Unassembled WGS sequence"/>
</dbReference>
<dbReference type="GO" id="GO:0006362">
    <property type="term" value="P:transcription elongation by RNA polymerase I"/>
    <property type="evidence" value="ECO:0007669"/>
    <property type="project" value="TreeGrafter"/>
</dbReference>
<dbReference type="HAMAP" id="MF_00261">
    <property type="entry name" value="RNApol_arch_Rpo11"/>
    <property type="match status" value="1"/>
</dbReference>
<dbReference type="CDD" id="cd07029">
    <property type="entry name" value="RNAP_I_III_AC19"/>
    <property type="match status" value="1"/>
</dbReference>
<reference evidence="9 12" key="1">
    <citation type="submission" date="2023-10" db="EMBL/GenBank/DDBJ databases">
        <title>Genomes of two closely related lineages of the louse Polyplax serrata with different host specificities.</title>
        <authorList>
            <person name="Martinu J."/>
            <person name="Tarabai H."/>
            <person name="Stefka J."/>
            <person name="Hypsa V."/>
        </authorList>
    </citation>
    <scope>NUCLEOTIDE SEQUENCE [LARGE SCALE GENOMIC DNA]</scope>
    <source>
        <strain evidence="10">98ZLc_SE</strain>
        <strain evidence="9">HR10_N</strain>
    </source>
</reference>
<evidence type="ECO:0000256" key="1">
    <source>
        <dbReference type="ARBA" id="ARBA00004123"/>
    </source>
</evidence>
<gene>
    <name evidence="9" type="ORF">RUM43_013940</name>
    <name evidence="10" type="ORF">RUM44_002624</name>
</gene>
<dbReference type="InterPro" id="IPR033898">
    <property type="entry name" value="RNAP_AC19"/>
</dbReference>
<evidence type="ECO:0000313" key="10">
    <source>
        <dbReference type="EMBL" id="KAK6618173.1"/>
    </source>
</evidence>